<dbReference type="Proteomes" id="UP001165085">
    <property type="component" value="Unassembled WGS sequence"/>
</dbReference>
<reference evidence="3" key="1">
    <citation type="journal article" date="2023" name="Commun. Biol.">
        <title>Genome analysis of Parmales, the sister group of diatoms, reveals the evolutionary specialization of diatoms from phago-mixotrophs to photoautotrophs.</title>
        <authorList>
            <person name="Ban H."/>
            <person name="Sato S."/>
            <person name="Yoshikawa S."/>
            <person name="Yamada K."/>
            <person name="Nakamura Y."/>
            <person name="Ichinomiya M."/>
            <person name="Sato N."/>
            <person name="Blanc-Mathieu R."/>
            <person name="Endo H."/>
            <person name="Kuwata A."/>
            <person name="Ogata H."/>
        </authorList>
    </citation>
    <scope>NUCLEOTIDE SEQUENCE [LARGE SCALE GENOMIC DNA]</scope>
    <source>
        <strain evidence="3">NIES 3701</strain>
    </source>
</reference>
<gene>
    <name evidence="2" type="ORF">TrST_g14220</name>
</gene>
<evidence type="ECO:0000256" key="1">
    <source>
        <dbReference type="SAM" id="MobiDB-lite"/>
    </source>
</evidence>
<sequence>MLYAARGLALHARRRHLHPATRKLSGKWTKPDAPHSFTKEQEEDSAEGKSWNSSWGPGKINEGEGEKASREVKVGRWLNPDKKVTAPQLSVPPPPNNEELSAPYIHNYLETDLQLSKVVTVSIPSSKSQGAVSHFVIASVPRNRDPMNSARRFVNDLCKNRINPVETSRQKKPVFGGYFIEGEEQAGDDLTGYTIESNYDDELWEEEEVEEEIGVLGEESVGGRVDLEEEDIEVWDQDEDGWCIVDCGLVVTHFFSENMDTRAKADLEGRWSKEGYDE</sequence>
<dbReference type="OrthoDB" id="10433221at2759"/>
<accession>A0A9W7AZY4</accession>
<proteinExistence type="predicted"/>
<organism evidence="2 3">
    <name type="scientific">Triparma strigata</name>
    <dbReference type="NCBI Taxonomy" id="1606541"/>
    <lineage>
        <taxon>Eukaryota</taxon>
        <taxon>Sar</taxon>
        <taxon>Stramenopiles</taxon>
        <taxon>Ochrophyta</taxon>
        <taxon>Bolidophyceae</taxon>
        <taxon>Parmales</taxon>
        <taxon>Triparmaceae</taxon>
        <taxon>Triparma</taxon>
    </lineage>
</organism>
<evidence type="ECO:0000313" key="2">
    <source>
        <dbReference type="EMBL" id="GMH78577.1"/>
    </source>
</evidence>
<protein>
    <submittedName>
        <fullName evidence="2">Uncharacterized protein</fullName>
    </submittedName>
</protein>
<comment type="caution">
    <text evidence="2">The sequence shown here is derived from an EMBL/GenBank/DDBJ whole genome shotgun (WGS) entry which is preliminary data.</text>
</comment>
<name>A0A9W7AZY4_9STRA</name>
<feature type="region of interest" description="Disordered" evidence="1">
    <location>
        <begin position="14"/>
        <end position="71"/>
    </location>
</feature>
<dbReference type="EMBL" id="BRXY01000224">
    <property type="protein sequence ID" value="GMH78577.1"/>
    <property type="molecule type" value="Genomic_DNA"/>
</dbReference>
<feature type="compositionally biased region" description="Basic and acidic residues" evidence="1">
    <location>
        <begin position="61"/>
        <end position="71"/>
    </location>
</feature>
<evidence type="ECO:0000313" key="3">
    <source>
        <dbReference type="Proteomes" id="UP001165085"/>
    </source>
</evidence>
<dbReference type="InterPro" id="IPR043519">
    <property type="entry name" value="NT_sf"/>
</dbReference>
<feature type="compositionally biased region" description="Basic residues" evidence="1">
    <location>
        <begin position="14"/>
        <end position="25"/>
    </location>
</feature>
<dbReference type="Pfam" id="PF02410">
    <property type="entry name" value="RsfS"/>
    <property type="match status" value="1"/>
</dbReference>
<keyword evidence="3" id="KW-1185">Reference proteome</keyword>
<feature type="compositionally biased region" description="Basic and acidic residues" evidence="1">
    <location>
        <begin position="29"/>
        <end position="40"/>
    </location>
</feature>
<dbReference type="Gene3D" id="3.30.460.10">
    <property type="entry name" value="Beta Polymerase, domain 2"/>
    <property type="match status" value="1"/>
</dbReference>
<dbReference type="AlphaFoldDB" id="A0A9W7AZY4"/>